<dbReference type="EMBL" id="SNRY01000009">
    <property type="protein sequence ID" value="KAA6351805.1"/>
    <property type="molecule type" value="Genomic_DNA"/>
</dbReference>
<dbReference type="GO" id="GO:0044183">
    <property type="term" value="F:protein folding chaperone"/>
    <property type="evidence" value="ECO:0007669"/>
    <property type="project" value="TreeGrafter"/>
</dbReference>
<dbReference type="InterPro" id="IPR027304">
    <property type="entry name" value="Trigger_fact/SurA_dom_sf"/>
</dbReference>
<dbReference type="PANTHER" id="PTHR30560">
    <property type="entry name" value="TRIGGER FACTOR CHAPERONE AND PEPTIDYL-PROLYL CIS/TRANS ISOMERASE"/>
    <property type="match status" value="1"/>
</dbReference>
<sequence>MNLSLQNIDNASATLTVKVEKADYQAQIDKSLKTLRQKVQMPGFRKGMVPINLVKKLYGKSVVAEEVNKLLSEKVYGYIKENDIKILGEPLPNENEQKELDFDIMEEFEFLFDIALAPEVKVDISNENEIDIYTIETTDETVEEQIKTYADRYGDYANVESYQDKDMLKGLITELDENGNTKKGGIRVETAVLMPAYMKDEEQKNLFADAKVNDVIVFNPNKAYDGHDTEIASLLKIEANLAGGIKSDFSFQIEEITRYSPSDLNQELFDKIYGENVVSTEEEFRAKVKDEIIARNLIESDYKFLIDLQKMLLEKTGNNMEFSEKLLKRIFLFNIKDKSREEAEEYVNEHYDESVKAIKWQLIKGQLAKDNNIKVEEEDILDMAKQNAKIQFAQYGMTNISDDIATNYANEMMKKQETVNSLVDRVIENKLVAILKSQLKINNKTVSSEEFYKLVG</sequence>
<dbReference type="GO" id="GO:0015031">
    <property type="term" value="P:protein transport"/>
    <property type="evidence" value="ECO:0007669"/>
    <property type="project" value="InterPro"/>
</dbReference>
<dbReference type="EC" id="5.2.1.8" evidence="2"/>
<dbReference type="AlphaFoldDB" id="A0A5J4T2X9"/>
<dbReference type="SUPFAM" id="SSF109998">
    <property type="entry name" value="Triger factor/SurA peptide-binding domain-like"/>
    <property type="match status" value="1"/>
</dbReference>
<dbReference type="Pfam" id="PF05697">
    <property type="entry name" value="Trigger_N"/>
    <property type="match status" value="1"/>
</dbReference>
<dbReference type="InterPro" id="IPR037041">
    <property type="entry name" value="Trigger_fac_C_sf"/>
</dbReference>
<dbReference type="Gene3D" id="3.30.70.1050">
    <property type="entry name" value="Trigger factor ribosome-binding domain"/>
    <property type="match status" value="1"/>
</dbReference>
<dbReference type="NCBIfam" id="TIGR00115">
    <property type="entry name" value="tig"/>
    <property type="match status" value="1"/>
</dbReference>
<dbReference type="PANTHER" id="PTHR30560:SF3">
    <property type="entry name" value="TRIGGER FACTOR-LIKE PROTEIN TIG, CHLOROPLASTIC"/>
    <property type="match status" value="1"/>
</dbReference>
<organism evidence="2">
    <name type="scientific">termite gut metagenome</name>
    <dbReference type="NCBI Taxonomy" id="433724"/>
    <lineage>
        <taxon>unclassified sequences</taxon>
        <taxon>metagenomes</taxon>
        <taxon>organismal metagenomes</taxon>
    </lineage>
</organism>
<comment type="caution">
    <text evidence="2">The sequence shown here is derived from an EMBL/GenBank/DDBJ whole genome shotgun (WGS) entry which is preliminary data.</text>
</comment>
<dbReference type="Gene3D" id="1.10.3120.10">
    <property type="entry name" value="Trigger factor, C-terminal domain"/>
    <property type="match status" value="1"/>
</dbReference>
<dbReference type="InterPro" id="IPR036611">
    <property type="entry name" value="Trigger_fac_ribosome-bd_sf"/>
</dbReference>
<name>A0A5J4T2X9_9ZZZZ</name>
<dbReference type="InterPro" id="IPR008881">
    <property type="entry name" value="Trigger_fac_ribosome-bd_bac"/>
</dbReference>
<protein>
    <submittedName>
        <fullName evidence="2">Trigger factor</fullName>
        <ecNumber evidence="2">5.2.1.8</ecNumber>
    </submittedName>
</protein>
<keyword evidence="2" id="KW-0413">Isomerase</keyword>
<gene>
    <name evidence="2" type="ORF">EZS27_000930</name>
</gene>
<dbReference type="GO" id="GO:0051083">
    <property type="term" value="P:'de novo' cotranslational protein folding"/>
    <property type="evidence" value="ECO:0007669"/>
    <property type="project" value="TreeGrafter"/>
</dbReference>
<proteinExistence type="predicted"/>
<dbReference type="GO" id="GO:0043022">
    <property type="term" value="F:ribosome binding"/>
    <property type="evidence" value="ECO:0007669"/>
    <property type="project" value="TreeGrafter"/>
</dbReference>
<feature type="domain" description="Trigger factor ribosome-binding bacterial" evidence="1">
    <location>
        <begin position="1"/>
        <end position="148"/>
    </location>
</feature>
<dbReference type="GO" id="GO:0003755">
    <property type="term" value="F:peptidyl-prolyl cis-trans isomerase activity"/>
    <property type="evidence" value="ECO:0007669"/>
    <property type="project" value="UniProtKB-EC"/>
</dbReference>
<accession>A0A5J4T2X9</accession>
<reference evidence="2" key="1">
    <citation type="submission" date="2019-03" db="EMBL/GenBank/DDBJ databases">
        <title>Single cell metagenomics reveals metabolic interactions within the superorganism composed of flagellate Streblomastix strix and complex community of Bacteroidetes bacteria on its surface.</title>
        <authorList>
            <person name="Treitli S.C."/>
            <person name="Kolisko M."/>
            <person name="Husnik F."/>
            <person name="Keeling P."/>
            <person name="Hampl V."/>
        </authorList>
    </citation>
    <scope>NUCLEOTIDE SEQUENCE</scope>
    <source>
        <strain evidence="2">STM</strain>
    </source>
</reference>
<dbReference type="PIRSF" id="PIRSF003095">
    <property type="entry name" value="Trigger_factor"/>
    <property type="match status" value="1"/>
</dbReference>
<dbReference type="InterPro" id="IPR005215">
    <property type="entry name" value="Trig_fac"/>
</dbReference>
<dbReference type="SUPFAM" id="SSF102735">
    <property type="entry name" value="Trigger factor ribosome-binding domain"/>
    <property type="match status" value="1"/>
</dbReference>
<evidence type="ECO:0000259" key="1">
    <source>
        <dbReference type="Pfam" id="PF05697"/>
    </source>
</evidence>
<evidence type="ECO:0000313" key="2">
    <source>
        <dbReference type="EMBL" id="KAA6351805.1"/>
    </source>
</evidence>
<dbReference type="FunFam" id="3.30.70.1050:FF:000006">
    <property type="entry name" value="Trigger factor"/>
    <property type="match status" value="1"/>
</dbReference>
<dbReference type="GO" id="GO:0043335">
    <property type="term" value="P:protein unfolding"/>
    <property type="evidence" value="ECO:0007669"/>
    <property type="project" value="TreeGrafter"/>
</dbReference>